<reference evidence="1 2" key="1">
    <citation type="submission" date="2021-06" db="EMBL/GenBank/DDBJ databases">
        <title>Caerostris darwini draft genome.</title>
        <authorList>
            <person name="Kono N."/>
            <person name="Arakawa K."/>
        </authorList>
    </citation>
    <scope>NUCLEOTIDE SEQUENCE [LARGE SCALE GENOMIC DNA]</scope>
</reference>
<sequence>MAAAPHRSIHNPLRGRLENSAIQFCRSITLTSTGAQHVPIIPGHTRKGGEINYLKGIYLLSFAAAAQNYNGQSTCLLAIFNDQSPISLFQGSPGSLSCSRDPACEGQLLQFPSSLLTIIHQVQTLSGLSGWSTHGLEIPFSYLEVRDGKIGFVRTCQIKIKGNDS</sequence>
<comment type="caution">
    <text evidence="1">The sequence shown here is derived from an EMBL/GenBank/DDBJ whole genome shotgun (WGS) entry which is preliminary data.</text>
</comment>
<accession>A0AAV4SIZ8</accession>
<evidence type="ECO:0000313" key="1">
    <source>
        <dbReference type="EMBL" id="GIY34403.1"/>
    </source>
</evidence>
<evidence type="ECO:0000313" key="2">
    <source>
        <dbReference type="Proteomes" id="UP001054837"/>
    </source>
</evidence>
<dbReference type="EMBL" id="BPLQ01008057">
    <property type="protein sequence ID" value="GIY34403.1"/>
    <property type="molecule type" value="Genomic_DNA"/>
</dbReference>
<organism evidence="1 2">
    <name type="scientific">Caerostris darwini</name>
    <dbReference type="NCBI Taxonomy" id="1538125"/>
    <lineage>
        <taxon>Eukaryota</taxon>
        <taxon>Metazoa</taxon>
        <taxon>Ecdysozoa</taxon>
        <taxon>Arthropoda</taxon>
        <taxon>Chelicerata</taxon>
        <taxon>Arachnida</taxon>
        <taxon>Araneae</taxon>
        <taxon>Araneomorphae</taxon>
        <taxon>Entelegynae</taxon>
        <taxon>Araneoidea</taxon>
        <taxon>Araneidae</taxon>
        <taxon>Caerostris</taxon>
    </lineage>
</organism>
<proteinExistence type="predicted"/>
<dbReference type="Proteomes" id="UP001054837">
    <property type="component" value="Unassembled WGS sequence"/>
</dbReference>
<gene>
    <name evidence="1" type="ORF">CDAR_35531</name>
</gene>
<dbReference type="AlphaFoldDB" id="A0AAV4SIZ8"/>
<keyword evidence="2" id="KW-1185">Reference proteome</keyword>
<name>A0AAV4SIZ8_9ARAC</name>
<protein>
    <submittedName>
        <fullName evidence="1">Uncharacterized protein</fullName>
    </submittedName>
</protein>